<gene>
    <name evidence="11" type="ORF">NEMVEDRAFT_v1g25507</name>
</gene>
<evidence type="ECO:0000256" key="5">
    <source>
        <dbReference type="ARBA" id="ARBA00022692"/>
    </source>
</evidence>
<comment type="subcellular location">
    <subcellularLocation>
        <location evidence="1 10">Golgi apparatus membrane</location>
        <topology evidence="1 10">Single-pass type II membrane protein</topology>
    </subcellularLocation>
</comment>
<feature type="non-terminal residue" evidence="11">
    <location>
        <position position="1"/>
    </location>
</feature>
<dbReference type="GO" id="GO:0006493">
    <property type="term" value="P:protein O-linked glycosylation"/>
    <property type="evidence" value="ECO:0000318"/>
    <property type="project" value="GO_Central"/>
</dbReference>
<keyword evidence="9" id="KW-0472">Membrane</keyword>
<proteinExistence type="inferred from homology"/>
<dbReference type="HOGENOM" id="CLU_036849_6_1_1"/>
<keyword evidence="7" id="KW-1133">Transmembrane helix</keyword>
<evidence type="ECO:0000256" key="7">
    <source>
        <dbReference type="ARBA" id="ARBA00022989"/>
    </source>
</evidence>
<dbReference type="EC" id="2.4.1.-" evidence="10"/>
<keyword evidence="6" id="KW-0735">Signal-anchor</keyword>
<dbReference type="PANTHER" id="PTHR11214">
    <property type="entry name" value="BETA-1,3-N-ACETYLGLUCOSAMINYLTRANSFERASE"/>
    <property type="match status" value="1"/>
</dbReference>
<dbReference type="Pfam" id="PF01762">
    <property type="entry name" value="Galactosyl_T"/>
    <property type="match status" value="1"/>
</dbReference>
<dbReference type="PhylomeDB" id="A7RX24"/>
<dbReference type="AlphaFoldDB" id="A7RX24"/>
<evidence type="ECO:0000256" key="2">
    <source>
        <dbReference type="ARBA" id="ARBA00008661"/>
    </source>
</evidence>
<evidence type="ECO:0000256" key="1">
    <source>
        <dbReference type="ARBA" id="ARBA00004323"/>
    </source>
</evidence>
<dbReference type="GO" id="GO:0000139">
    <property type="term" value="C:Golgi membrane"/>
    <property type="evidence" value="ECO:0000318"/>
    <property type="project" value="GO_Central"/>
</dbReference>
<dbReference type="InterPro" id="IPR002659">
    <property type="entry name" value="Glyco_trans_31"/>
</dbReference>
<dbReference type="InParanoid" id="A7RX24"/>
<evidence type="ECO:0000256" key="10">
    <source>
        <dbReference type="RuleBase" id="RU363063"/>
    </source>
</evidence>
<dbReference type="Gene3D" id="3.90.550.50">
    <property type="match status" value="1"/>
</dbReference>
<dbReference type="PANTHER" id="PTHR11214:SF376">
    <property type="entry name" value="HEXOSYLTRANSFERASE"/>
    <property type="match status" value="1"/>
</dbReference>
<dbReference type="GO" id="GO:0016757">
    <property type="term" value="F:glycosyltransferase activity"/>
    <property type="evidence" value="ECO:0000318"/>
    <property type="project" value="GO_Central"/>
</dbReference>
<keyword evidence="8 10" id="KW-0333">Golgi apparatus</keyword>
<dbReference type="EMBL" id="DS469549">
    <property type="protein sequence ID" value="EDO43952.1"/>
    <property type="molecule type" value="Genomic_DNA"/>
</dbReference>
<evidence type="ECO:0000313" key="12">
    <source>
        <dbReference type="Proteomes" id="UP000001593"/>
    </source>
</evidence>
<dbReference type="FunFam" id="3.90.550.50:FF:000049">
    <property type="entry name" value="Hexosyltransferase"/>
    <property type="match status" value="1"/>
</dbReference>
<name>A7RX24_NEMVE</name>
<dbReference type="eggNOG" id="KOG2287">
    <property type="taxonomic scope" value="Eukaryota"/>
</dbReference>
<keyword evidence="5" id="KW-0812">Transmembrane</keyword>
<dbReference type="Proteomes" id="UP000001593">
    <property type="component" value="Unassembled WGS sequence"/>
</dbReference>
<evidence type="ECO:0000256" key="3">
    <source>
        <dbReference type="ARBA" id="ARBA00022676"/>
    </source>
</evidence>
<evidence type="ECO:0000256" key="9">
    <source>
        <dbReference type="ARBA" id="ARBA00023136"/>
    </source>
</evidence>
<organism evidence="11 12">
    <name type="scientific">Nematostella vectensis</name>
    <name type="common">Starlet sea anemone</name>
    <dbReference type="NCBI Taxonomy" id="45351"/>
    <lineage>
        <taxon>Eukaryota</taxon>
        <taxon>Metazoa</taxon>
        <taxon>Cnidaria</taxon>
        <taxon>Anthozoa</taxon>
        <taxon>Hexacorallia</taxon>
        <taxon>Actiniaria</taxon>
        <taxon>Edwardsiidae</taxon>
        <taxon>Nematostella</taxon>
    </lineage>
</organism>
<keyword evidence="4" id="KW-0808">Transferase</keyword>
<evidence type="ECO:0000256" key="6">
    <source>
        <dbReference type="ARBA" id="ARBA00022968"/>
    </source>
</evidence>
<evidence type="ECO:0000256" key="8">
    <source>
        <dbReference type="ARBA" id="ARBA00023034"/>
    </source>
</evidence>
<sequence length="214" mass="24509">YLAVVVNADPRKPENRKAIRGSWGLPNLQRGYIASNQDKLEWKVFFAMGKTGDNSQDSRNIREAEEQNDLLIGNFNDTYNNLVVKTFMSHLWTLRLKCKYVLKTDEDVYIRLPVLISWLRSQGSPARFYGGHVYEGYRAIRDPCSSKWAISKAYFPDYYFPPFCGGAFHVISSDVVPDIVWYTSQRPPFHLDDAYIGVVARDLGIQAVNIPGFN</sequence>
<evidence type="ECO:0000256" key="4">
    <source>
        <dbReference type="ARBA" id="ARBA00022679"/>
    </source>
</evidence>
<keyword evidence="3 10" id="KW-0328">Glycosyltransferase</keyword>
<reference evidence="11 12" key="1">
    <citation type="journal article" date="2007" name="Science">
        <title>Sea anemone genome reveals ancestral eumetazoan gene repertoire and genomic organization.</title>
        <authorList>
            <person name="Putnam N.H."/>
            <person name="Srivastava M."/>
            <person name="Hellsten U."/>
            <person name="Dirks B."/>
            <person name="Chapman J."/>
            <person name="Salamov A."/>
            <person name="Terry A."/>
            <person name="Shapiro H."/>
            <person name="Lindquist E."/>
            <person name="Kapitonov V.V."/>
            <person name="Jurka J."/>
            <person name="Genikhovich G."/>
            <person name="Grigoriev I.V."/>
            <person name="Lucas S.M."/>
            <person name="Steele R.E."/>
            <person name="Finnerty J.R."/>
            <person name="Technau U."/>
            <person name="Martindale M.Q."/>
            <person name="Rokhsar D.S."/>
        </authorList>
    </citation>
    <scope>NUCLEOTIDE SEQUENCE [LARGE SCALE GENOMIC DNA]</scope>
    <source>
        <strain evidence="12">CH2 X CH6</strain>
    </source>
</reference>
<accession>A7RX24</accession>
<keyword evidence="12" id="KW-1185">Reference proteome</keyword>
<comment type="similarity">
    <text evidence="2 10">Belongs to the glycosyltransferase 31 family.</text>
</comment>
<dbReference type="OMA" id="IPYDPCI"/>
<dbReference type="KEGG" id="nve:5515854"/>
<feature type="non-terminal residue" evidence="11">
    <location>
        <position position="214"/>
    </location>
</feature>
<evidence type="ECO:0000313" key="11">
    <source>
        <dbReference type="EMBL" id="EDO43952.1"/>
    </source>
</evidence>
<dbReference type="GO" id="GO:0016758">
    <property type="term" value="F:hexosyltransferase activity"/>
    <property type="evidence" value="ECO:0007669"/>
    <property type="project" value="InterPro"/>
</dbReference>
<protein>
    <recommendedName>
        <fullName evidence="10">Hexosyltransferase</fullName>
        <ecNumber evidence="10">2.4.1.-</ecNumber>
    </recommendedName>
</protein>